<accession>A0AAE0SJ18</accession>
<evidence type="ECO:0000313" key="2">
    <source>
        <dbReference type="Proteomes" id="UP001195483"/>
    </source>
</evidence>
<reference evidence="1" key="3">
    <citation type="submission" date="2023-05" db="EMBL/GenBank/DDBJ databases">
        <authorList>
            <person name="Smith C.H."/>
        </authorList>
    </citation>
    <scope>NUCLEOTIDE SEQUENCE</scope>
    <source>
        <strain evidence="1">CHS0354</strain>
        <tissue evidence="1">Mantle</tissue>
    </source>
</reference>
<keyword evidence="2" id="KW-1185">Reference proteome</keyword>
<evidence type="ECO:0000313" key="1">
    <source>
        <dbReference type="EMBL" id="KAK3592616.1"/>
    </source>
</evidence>
<comment type="caution">
    <text evidence="1">The sequence shown here is derived from an EMBL/GenBank/DDBJ whole genome shotgun (WGS) entry which is preliminary data.</text>
</comment>
<dbReference type="AlphaFoldDB" id="A0AAE0SJ18"/>
<gene>
    <name evidence="1" type="ORF">CHS0354_008157</name>
</gene>
<proteinExistence type="predicted"/>
<reference evidence="1" key="2">
    <citation type="journal article" date="2021" name="Genome Biol. Evol.">
        <title>Developing a high-quality reference genome for a parasitic bivalve with doubly uniparental inheritance (Bivalvia: Unionida).</title>
        <authorList>
            <person name="Smith C.H."/>
        </authorList>
    </citation>
    <scope>NUCLEOTIDE SEQUENCE</scope>
    <source>
        <strain evidence="1">CHS0354</strain>
        <tissue evidence="1">Mantle</tissue>
    </source>
</reference>
<organism evidence="1 2">
    <name type="scientific">Potamilus streckersoni</name>
    <dbReference type="NCBI Taxonomy" id="2493646"/>
    <lineage>
        <taxon>Eukaryota</taxon>
        <taxon>Metazoa</taxon>
        <taxon>Spiralia</taxon>
        <taxon>Lophotrochozoa</taxon>
        <taxon>Mollusca</taxon>
        <taxon>Bivalvia</taxon>
        <taxon>Autobranchia</taxon>
        <taxon>Heteroconchia</taxon>
        <taxon>Palaeoheterodonta</taxon>
        <taxon>Unionida</taxon>
        <taxon>Unionoidea</taxon>
        <taxon>Unionidae</taxon>
        <taxon>Ambleminae</taxon>
        <taxon>Lampsilini</taxon>
        <taxon>Potamilus</taxon>
    </lineage>
</organism>
<dbReference type="EMBL" id="JAEAOA010000547">
    <property type="protein sequence ID" value="KAK3592616.1"/>
    <property type="molecule type" value="Genomic_DNA"/>
</dbReference>
<sequence>MTRTGKELDYVATSAICVIEVNEFAKTMGYLPVAVRSSGGFPEKNCPVFSVKGDRDWTTAELLTHE</sequence>
<dbReference type="Proteomes" id="UP001195483">
    <property type="component" value="Unassembled WGS sequence"/>
</dbReference>
<name>A0AAE0SJ18_9BIVA</name>
<reference evidence="1" key="1">
    <citation type="journal article" date="2021" name="Genome Biol. Evol.">
        <title>A High-Quality Reference Genome for a Parasitic Bivalve with Doubly Uniparental Inheritance (Bivalvia: Unionida).</title>
        <authorList>
            <person name="Smith C.H."/>
        </authorList>
    </citation>
    <scope>NUCLEOTIDE SEQUENCE</scope>
    <source>
        <strain evidence="1">CHS0354</strain>
    </source>
</reference>
<protein>
    <submittedName>
        <fullName evidence="1">Uncharacterized protein</fullName>
    </submittedName>
</protein>